<feature type="signal peptide" evidence="1">
    <location>
        <begin position="1"/>
        <end position="21"/>
    </location>
</feature>
<dbReference type="Pfam" id="PF03413">
    <property type="entry name" value="PepSY"/>
    <property type="match status" value="1"/>
</dbReference>
<accession>A0A2K1PXV0</accession>
<name>A0A2K1PXV0_9GAMM</name>
<protein>
    <submittedName>
        <fullName evidence="3">YPEB domain-containing protein</fullName>
    </submittedName>
</protein>
<evidence type="ECO:0000313" key="4">
    <source>
        <dbReference type="Proteomes" id="UP000236220"/>
    </source>
</evidence>
<evidence type="ECO:0000313" key="3">
    <source>
        <dbReference type="EMBL" id="PNS07618.1"/>
    </source>
</evidence>
<reference evidence="3 4" key="1">
    <citation type="submission" date="2017-08" db="EMBL/GenBank/DDBJ databases">
        <title>Lysobacter sylvestris genome.</title>
        <authorList>
            <person name="Zhang D.-C."/>
            <person name="Albuquerque L."/>
            <person name="Franca L."/>
            <person name="Froufe H.J.C."/>
            <person name="Barroso C."/>
            <person name="Egas C."/>
            <person name="Da Costa M."/>
            <person name="Margesin R."/>
        </authorList>
    </citation>
    <scope>NUCLEOTIDE SEQUENCE [LARGE SCALE GENOMIC DNA]</scope>
    <source>
        <strain evidence="3 4">AM20-91</strain>
    </source>
</reference>
<organism evidence="3 4">
    <name type="scientific">Solilutibacter silvestris</name>
    <dbReference type="NCBI Taxonomy" id="1645665"/>
    <lineage>
        <taxon>Bacteria</taxon>
        <taxon>Pseudomonadati</taxon>
        <taxon>Pseudomonadota</taxon>
        <taxon>Gammaproteobacteria</taxon>
        <taxon>Lysobacterales</taxon>
        <taxon>Lysobacteraceae</taxon>
        <taxon>Solilutibacter</taxon>
    </lineage>
</organism>
<dbReference type="Gene3D" id="3.10.450.40">
    <property type="match status" value="1"/>
</dbReference>
<feature type="chain" id="PRO_5014408487" evidence="1">
    <location>
        <begin position="22"/>
        <end position="111"/>
    </location>
</feature>
<evidence type="ECO:0000256" key="1">
    <source>
        <dbReference type="SAM" id="SignalP"/>
    </source>
</evidence>
<dbReference type="InterPro" id="IPR025711">
    <property type="entry name" value="PepSY"/>
</dbReference>
<proteinExistence type="predicted"/>
<keyword evidence="4" id="KW-1185">Reference proteome</keyword>
<dbReference type="AlphaFoldDB" id="A0A2K1PXV0"/>
<dbReference type="RefSeq" id="WP_205756925.1">
    <property type="nucleotide sequence ID" value="NZ_NPZB01000002.1"/>
</dbReference>
<dbReference type="EMBL" id="NPZB01000002">
    <property type="protein sequence ID" value="PNS07618.1"/>
    <property type="molecule type" value="Genomic_DNA"/>
</dbReference>
<gene>
    <name evidence="3" type="ORF">Lysil_1794</name>
</gene>
<evidence type="ECO:0000259" key="2">
    <source>
        <dbReference type="Pfam" id="PF03413"/>
    </source>
</evidence>
<sequence>MNTRSKMLFFAVAAVAFSGHAAIAGELALKGAELAPQAKVKLTTARALALKARPGSISEQELEKENGGLRYSFVIHSKGKRYEVGVDAGSGKIVENARESAKQDAAEDKAK</sequence>
<comment type="caution">
    <text evidence="3">The sequence shown here is derived from an EMBL/GenBank/DDBJ whole genome shotgun (WGS) entry which is preliminary data.</text>
</comment>
<feature type="domain" description="PepSY" evidence="2">
    <location>
        <begin position="43"/>
        <end position="95"/>
    </location>
</feature>
<keyword evidence="1" id="KW-0732">Signal</keyword>
<dbReference type="Proteomes" id="UP000236220">
    <property type="component" value="Unassembled WGS sequence"/>
</dbReference>